<name>A0A1I0WUK0_9CELL</name>
<dbReference type="RefSeq" id="WP_239078617.1">
    <property type="nucleotide sequence ID" value="NZ_BONM01000002.1"/>
</dbReference>
<feature type="region of interest" description="Disordered" evidence="1">
    <location>
        <begin position="1"/>
        <end position="27"/>
    </location>
</feature>
<keyword evidence="4" id="KW-1185">Reference proteome</keyword>
<proteinExistence type="predicted"/>
<organism evidence="3 4">
    <name type="scientific">Cellulomonas marina</name>
    <dbReference type="NCBI Taxonomy" id="988821"/>
    <lineage>
        <taxon>Bacteria</taxon>
        <taxon>Bacillati</taxon>
        <taxon>Actinomycetota</taxon>
        <taxon>Actinomycetes</taxon>
        <taxon>Micrococcales</taxon>
        <taxon>Cellulomonadaceae</taxon>
        <taxon>Cellulomonas</taxon>
    </lineage>
</organism>
<dbReference type="InterPro" id="IPR032576">
    <property type="entry name" value="DUF4921"/>
</dbReference>
<sequence length="482" mass="52365">MAVPAPEPPVDPAPAPVPGPRGVPDARAAAPAPLVRLPDGTVKQVSPLTGTVVWTVPGRAERPVPTAPVERRHLDPARRDRLCAFCAGRYAETPPERARLVAGPEGPRVLTGLPASRLTATVAEVRRIPNLYAVLPTDYWRTNHGYVPGPEVLERVDAYLAEPEGRMHVMAVLARREASAGRQDSWLRSPADQRRAAALELFAGAHDLVVARRHVVDGARFEDELAGAGTLTPDEHHAYVAMTVEGLRDVYERQPHARYVVAFQNWLRPAGASFDHLHKQLVAVDEPGPQVAHETRLVRRDPDVYQRLVHHARAEGLVVARNLHAVAVAGVGHPFPSLEVYPVGRPRQPWEHSADELRGVSDLLHALHAATGPTVPTNEEWHHRPPGVDAPLRWRVVLAWRVSTPAGFEGGTGIHVSTVDPWTVRERVVGALRGLRDAGLVAPVQLGDEAARGPLTLLPPLRPSGPAPARTPRGRAERAPAR</sequence>
<feature type="compositionally biased region" description="Pro residues" evidence="1">
    <location>
        <begin position="1"/>
        <end position="21"/>
    </location>
</feature>
<reference evidence="3 4" key="1">
    <citation type="submission" date="2016-10" db="EMBL/GenBank/DDBJ databases">
        <authorList>
            <person name="de Groot N.N."/>
        </authorList>
    </citation>
    <scope>NUCLEOTIDE SEQUENCE [LARGE SCALE GENOMIC DNA]</scope>
    <source>
        <strain evidence="3 4">CGMCC 4.6945</strain>
    </source>
</reference>
<feature type="region of interest" description="Disordered" evidence="1">
    <location>
        <begin position="452"/>
        <end position="482"/>
    </location>
</feature>
<dbReference type="STRING" id="988821.SAMN05421867_103202"/>
<evidence type="ECO:0000313" key="3">
    <source>
        <dbReference type="EMBL" id="SFA91633.1"/>
    </source>
</evidence>
<evidence type="ECO:0000313" key="4">
    <source>
        <dbReference type="Proteomes" id="UP000199012"/>
    </source>
</evidence>
<keyword evidence="3" id="KW-0548">Nucleotidyltransferase</keyword>
<dbReference type="EMBL" id="FOKA01000003">
    <property type="protein sequence ID" value="SFA91633.1"/>
    <property type="molecule type" value="Genomic_DNA"/>
</dbReference>
<evidence type="ECO:0000259" key="2">
    <source>
        <dbReference type="Pfam" id="PF16268"/>
    </source>
</evidence>
<dbReference type="GO" id="GO:0016779">
    <property type="term" value="F:nucleotidyltransferase activity"/>
    <property type="evidence" value="ECO:0007669"/>
    <property type="project" value="UniProtKB-KW"/>
</dbReference>
<feature type="domain" description="DUF4921" evidence="2">
    <location>
        <begin position="37"/>
        <end position="451"/>
    </location>
</feature>
<dbReference type="Proteomes" id="UP000199012">
    <property type="component" value="Unassembled WGS sequence"/>
</dbReference>
<dbReference type="SUPFAM" id="SSF54197">
    <property type="entry name" value="HIT-like"/>
    <property type="match status" value="1"/>
</dbReference>
<keyword evidence="3" id="KW-0808">Transferase</keyword>
<protein>
    <submittedName>
        <fullName evidence="3">Galactose-1-phosphate uridylyltransferase</fullName>
    </submittedName>
</protein>
<accession>A0A1I0WUK0</accession>
<dbReference type="Gene3D" id="3.30.428.10">
    <property type="entry name" value="HIT-like"/>
    <property type="match status" value="1"/>
</dbReference>
<dbReference type="Pfam" id="PF16268">
    <property type="entry name" value="DUF4921"/>
    <property type="match status" value="1"/>
</dbReference>
<evidence type="ECO:0000256" key="1">
    <source>
        <dbReference type="SAM" id="MobiDB-lite"/>
    </source>
</evidence>
<gene>
    <name evidence="3" type="ORF">SAMN05421867_103202</name>
</gene>
<dbReference type="AlphaFoldDB" id="A0A1I0WUK0"/>
<dbReference type="InterPro" id="IPR036265">
    <property type="entry name" value="HIT-like_sf"/>
</dbReference>